<dbReference type="SUPFAM" id="SSF52374">
    <property type="entry name" value="Nucleotidylyl transferase"/>
    <property type="match status" value="1"/>
</dbReference>
<proteinExistence type="inferred from homology"/>
<evidence type="ECO:0000256" key="1">
    <source>
        <dbReference type="ARBA" id="ARBA00007894"/>
    </source>
</evidence>
<evidence type="ECO:0000256" key="6">
    <source>
        <dbReference type="ARBA" id="ARBA00023146"/>
    </source>
</evidence>
<dbReference type="GO" id="GO:0000049">
    <property type="term" value="F:tRNA binding"/>
    <property type="evidence" value="ECO:0007669"/>
    <property type="project" value="InterPro"/>
</dbReference>
<dbReference type="InterPro" id="IPR020751">
    <property type="entry name" value="aa-tRNA-synth_I_codon-bd_sub2"/>
</dbReference>
<dbReference type="EMBL" id="CP012670">
    <property type="protein sequence ID" value="AUX20191.1"/>
    <property type="molecule type" value="Genomic_DNA"/>
</dbReference>
<protein>
    <recommendedName>
        <fullName evidence="7">Glutamate--tRNA ligase</fullName>
        <ecNumber evidence="7">6.1.1.17</ecNumber>
    </recommendedName>
    <alternativeName>
        <fullName evidence="7">Glutamyl-tRNA synthetase</fullName>
        <shortName evidence="7">GluRS</shortName>
    </alternativeName>
</protein>
<comment type="function">
    <text evidence="7">Catalyzes the attachment of glutamate to tRNA(Glu) in a two-step reaction: glutamate is first activated by ATP to form Glu-AMP and then transferred to the acceptor end of tRNA(Glu).</text>
</comment>
<keyword evidence="7" id="KW-0963">Cytoplasm</keyword>
<feature type="region of interest" description="Disordered" evidence="8">
    <location>
        <begin position="22"/>
        <end position="42"/>
    </location>
</feature>
<accession>A0A4P2PUM3</accession>
<sequence>MQWLPPPAPPHVTDQERHALMDKPALNDTTLPVTVREPGPGEDREELVRLLFGEAAASARRPEEYEARYPRRGLPKGAMVTRYAPSPTGFMHIGGIFVSLINKRLSVQSGGVFYLRLEDTDVKRAIPGALDTIVDSLARFDLSPHEGVLRAPAGQEDGAPGAPPRGAFVQQGSYGPYVQTERVAIYRDYAIDLLRRGFAYPCFCTVEELDAIRQEQMALTVKPGYHGRWARWRDAPLARVKEALASGTPFVLRLRAPDDVSGRVEWKDGVKGVISMPVNDLDTILLKSDGIPTYHFAHAVDDHLMRTTHVIRGDEWISSMPLHLQLFRVLGFRPVEYAHVPPIQKLDRVEEADPETGETRVSDARRKLSKRKDPEANIEYYREIGVPEAATIEYLLNIANSAFEDWRKANPEKPYTAFPLKLNKLAPGGALSDLVKLKSVSQSVVSRMSAEDVYAQGLDWARAYDKELAALMERDPEYTKRALGIERGGKKSNKRIVTWQDLRTQLFFFFDELYDRVEALDFPENIPEGERKSLLRQMLDVYDPADAKEAWFEKIRGIAVASGYAGEVKQYKASPGSWKGHVGDVSMALRVAVCGTRNSPDLTEVMAVMGEPRVRARIARFL</sequence>
<evidence type="ECO:0000256" key="8">
    <source>
        <dbReference type="SAM" id="MobiDB-lite"/>
    </source>
</evidence>
<dbReference type="InterPro" id="IPR001412">
    <property type="entry name" value="aa-tRNA-synth_I_CS"/>
</dbReference>
<reference evidence="11 12" key="1">
    <citation type="submission" date="2015-09" db="EMBL/GenBank/DDBJ databases">
        <title>Sorangium comparison.</title>
        <authorList>
            <person name="Zaburannyi N."/>
            <person name="Bunk B."/>
            <person name="Overmann J."/>
            <person name="Mueller R."/>
        </authorList>
    </citation>
    <scope>NUCLEOTIDE SEQUENCE [LARGE SCALE GENOMIC DNA]</scope>
    <source>
        <strain evidence="11 12">So ceGT47</strain>
    </source>
</reference>
<evidence type="ECO:0000256" key="5">
    <source>
        <dbReference type="ARBA" id="ARBA00022917"/>
    </source>
</evidence>
<dbReference type="PROSITE" id="PS00178">
    <property type="entry name" value="AA_TRNA_LIGASE_I"/>
    <property type="match status" value="1"/>
</dbReference>
<comment type="subunit">
    <text evidence="7">Monomer.</text>
</comment>
<dbReference type="InterPro" id="IPR004527">
    <property type="entry name" value="Glu-tRNA-ligase_bac/mito"/>
</dbReference>
<dbReference type="PANTHER" id="PTHR43311:SF2">
    <property type="entry name" value="GLUTAMATE--TRNA LIGASE, MITOCHONDRIAL-RELATED"/>
    <property type="match status" value="1"/>
</dbReference>
<dbReference type="EC" id="6.1.1.17" evidence="7"/>
<feature type="region of interest" description="Disordered" evidence="8">
    <location>
        <begin position="350"/>
        <end position="369"/>
    </location>
</feature>
<dbReference type="InterPro" id="IPR020058">
    <property type="entry name" value="Glu/Gln-tRNA-synth_Ib_cat-dom"/>
</dbReference>
<dbReference type="Pfam" id="PF19269">
    <property type="entry name" value="Anticodon_2"/>
    <property type="match status" value="1"/>
</dbReference>
<dbReference type="InterPro" id="IPR014729">
    <property type="entry name" value="Rossmann-like_a/b/a_fold"/>
</dbReference>
<dbReference type="Gene3D" id="3.40.50.620">
    <property type="entry name" value="HUPs"/>
    <property type="match status" value="1"/>
</dbReference>
<evidence type="ECO:0000256" key="4">
    <source>
        <dbReference type="ARBA" id="ARBA00022840"/>
    </source>
</evidence>
<keyword evidence="6 7" id="KW-0030">Aminoacyl-tRNA synthetase</keyword>
<evidence type="ECO:0000259" key="10">
    <source>
        <dbReference type="Pfam" id="PF19269"/>
    </source>
</evidence>
<evidence type="ECO:0000313" key="11">
    <source>
        <dbReference type="EMBL" id="AUX20191.1"/>
    </source>
</evidence>
<name>A0A4P2PUM3_SORCE</name>
<evidence type="ECO:0000313" key="12">
    <source>
        <dbReference type="Proteomes" id="UP000295781"/>
    </source>
</evidence>
<evidence type="ECO:0000259" key="9">
    <source>
        <dbReference type="Pfam" id="PF00749"/>
    </source>
</evidence>
<feature type="domain" description="Aminoacyl-tRNA synthetase class I anticodon-binding" evidence="10">
    <location>
        <begin position="582"/>
        <end position="621"/>
    </location>
</feature>
<dbReference type="SUPFAM" id="SSF48163">
    <property type="entry name" value="An anticodon-binding domain of class I aminoacyl-tRNA synthetases"/>
    <property type="match status" value="1"/>
</dbReference>
<keyword evidence="4 7" id="KW-0067">ATP-binding</keyword>
<keyword evidence="2 7" id="KW-0436">Ligase</keyword>
<feature type="binding site" evidence="7">
    <location>
        <position position="370"/>
    </location>
    <ligand>
        <name>ATP</name>
        <dbReference type="ChEBI" id="CHEBI:30616"/>
    </ligand>
</feature>
<evidence type="ECO:0000256" key="3">
    <source>
        <dbReference type="ARBA" id="ARBA00022741"/>
    </source>
</evidence>
<feature type="short sequence motif" description="'KMSKS' region" evidence="7">
    <location>
        <begin position="367"/>
        <end position="371"/>
    </location>
</feature>
<comment type="similarity">
    <text evidence="1 7">Belongs to the class-I aminoacyl-tRNA synthetase family. Glutamate--tRNA ligase type 1 subfamily.</text>
</comment>
<organism evidence="11 12">
    <name type="scientific">Sorangium cellulosum</name>
    <name type="common">Polyangium cellulosum</name>
    <dbReference type="NCBI Taxonomy" id="56"/>
    <lineage>
        <taxon>Bacteria</taxon>
        <taxon>Pseudomonadati</taxon>
        <taxon>Myxococcota</taxon>
        <taxon>Polyangia</taxon>
        <taxon>Polyangiales</taxon>
        <taxon>Polyangiaceae</taxon>
        <taxon>Sorangium</taxon>
    </lineage>
</organism>
<dbReference type="InterPro" id="IPR000924">
    <property type="entry name" value="Glu/Gln-tRNA-synth"/>
</dbReference>
<dbReference type="PRINTS" id="PR00987">
    <property type="entry name" value="TRNASYNTHGLU"/>
</dbReference>
<keyword evidence="5 7" id="KW-0648">Protein biosynthesis</keyword>
<evidence type="ECO:0000256" key="2">
    <source>
        <dbReference type="ARBA" id="ARBA00022598"/>
    </source>
</evidence>
<dbReference type="GO" id="GO:0006424">
    <property type="term" value="P:glutamyl-tRNA aminoacylation"/>
    <property type="evidence" value="ECO:0007669"/>
    <property type="project" value="UniProtKB-UniRule"/>
</dbReference>
<keyword evidence="3 7" id="KW-0547">Nucleotide-binding</keyword>
<dbReference type="Proteomes" id="UP000295781">
    <property type="component" value="Chromosome"/>
</dbReference>
<dbReference type="Gene3D" id="1.10.10.350">
    <property type="match status" value="1"/>
</dbReference>
<gene>
    <name evidence="7 11" type="primary">gltX</name>
    <name evidence="11" type="ORF">SOCEGT47_006560</name>
</gene>
<dbReference type="GO" id="GO:0005829">
    <property type="term" value="C:cytosol"/>
    <property type="evidence" value="ECO:0007669"/>
    <property type="project" value="TreeGrafter"/>
</dbReference>
<dbReference type="AlphaFoldDB" id="A0A4P2PUM3"/>
<dbReference type="InterPro" id="IPR008925">
    <property type="entry name" value="aa_tRNA-synth_I_cd-bd_sf"/>
</dbReference>
<dbReference type="Pfam" id="PF00749">
    <property type="entry name" value="tRNA-synt_1c"/>
    <property type="match status" value="1"/>
</dbReference>
<comment type="caution">
    <text evidence="7">Lacks conserved residue(s) required for the propagation of feature annotation.</text>
</comment>
<feature type="short sequence motif" description="'HIGH' region" evidence="7">
    <location>
        <begin position="85"/>
        <end position="95"/>
    </location>
</feature>
<comment type="catalytic activity">
    <reaction evidence="7">
        <text>tRNA(Glu) + L-glutamate + ATP = L-glutamyl-tRNA(Glu) + AMP + diphosphate</text>
        <dbReference type="Rhea" id="RHEA:23540"/>
        <dbReference type="Rhea" id="RHEA-COMP:9663"/>
        <dbReference type="Rhea" id="RHEA-COMP:9680"/>
        <dbReference type="ChEBI" id="CHEBI:29985"/>
        <dbReference type="ChEBI" id="CHEBI:30616"/>
        <dbReference type="ChEBI" id="CHEBI:33019"/>
        <dbReference type="ChEBI" id="CHEBI:78442"/>
        <dbReference type="ChEBI" id="CHEBI:78520"/>
        <dbReference type="ChEBI" id="CHEBI:456215"/>
        <dbReference type="EC" id="6.1.1.17"/>
    </reaction>
</comment>
<dbReference type="HAMAP" id="MF_00022">
    <property type="entry name" value="Glu_tRNA_synth_type1"/>
    <property type="match status" value="1"/>
</dbReference>
<comment type="subcellular location">
    <subcellularLocation>
        <location evidence="7">Cytoplasm</location>
    </subcellularLocation>
</comment>
<dbReference type="InterPro" id="IPR045462">
    <property type="entry name" value="aa-tRNA-synth_I_cd-bd"/>
</dbReference>
<feature type="domain" description="Glutamyl/glutaminyl-tRNA synthetase class Ib catalytic" evidence="9">
    <location>
        <begin position="79"/>
        <end position="397"/>
    </location>
</feature>
<evidence type="ECO:0000256" key="7">
    <source>
        <dbReference type="HAMAP-Rule" id="MF_00022"/>
    </source>
</evidence>
<dbReference type="PANTHER" id="PTHR43311">
    <property type="entry name" value="GLUTAMATE--TRNA LIGASE"/>
    <property type="match status" value="1"/>
</dbReference>
<dbReference type="GO" id="GO:0004818">
    <property type="term" value="F:glutamate-tRNA ligase activity"/>
    <property type="evidence" value="ECO:0007669"/>
    <property type="project" value="UniProtKB-UniRule"/>
</dbReference>
<dbReference type="InterPro" id="IPR049940">
    <property type="entry name" value="GluQ/Sye"/>
</dbReference>
<dbReference type="GO" id="GO:0005524">
    <property type="term" value="F:ATP binding"/>
    <property type="evidence" value="ECO:0007669"/>
    <property type="project" value="UniProtKB-UniRule"/>
</dbReference>